<dbReference type="InterPro" id="IPR011009">
    <property type="entry name" value="Kinase-like_dom_sf"/>
</dbReference>
<feature type="compositionally biased region" description="Low complexity" evidence="7">
    <location>
        <begin position="17"/>
        <end position="26"/>
    </location>
</feature>
<keyword evidence="4" id="KW-0418">Kinase</keyword>
<feature type="compositionally biased region" description="Basic and acidic residues" evidence="7">
    <location>
        <begin position="27"/>
        <end position="39"/>
    </location>
</feature>
<evidence type="ECO:0000313" key="9">
    <source>
        <dbReference type="EMBL" id="KAJ0190645.1"/>
    </source>
</evidence>
<dbReference type="FunFam" id="1.10.510.10:FF:000084">
    <property type="entry name" value="Wall-associated receptor kinase 2"/>
    <property type="match status" value="1"/>
</dbReference>
<keyword evidence="10" id="KW-1185">Reference proteome</keyword>
<dbReference type="SMART" id="SM00220">
    <property type="entry name" value="S_TKc"/>
    <property type="match status" value="3"/>
</dbReference>
<feature type="compositionally biased region" description="Low complexity" evidence="7">
    <location>
        <begin position="797"/>
        <end position="810"/>
    </location>
</feature>
<evidence type="ECO:0000256" key="6">
    <source>
        <dbReference type="PROSITE-ProRule" id="PRU10141"/>
    </source>
</evidence>
<feature type="binding site" evidence="6">
    <location>
        <position position="1275"/>
    </location>
    <ligand>
        <name>ATP</name>
        <dbReference type="ChEBI" id="CHEBI:30616"/>
    </ligand>
</feature>
<protein>
    <recommendedName>
        <fullName evidence="8">Protein kinase domain-containing protein</fullName>
    </recommendedName>
</protein>
<comment type="caution">
    <text evidence="9">The sequence shown here is derived from an EMBL/GenBank/DDBJ whole genome shotgun (WGS) entry which is preliminary data.</text>
</comment>
<gene>
    <name evidence="9" type="ORF">LSAT_V11C800399930</name>
</gene>
<dbReference type="InterPro" id="IPR000719">
    <property type="entry name" value="Prot_kinase_dom"/>
</dbReference>
<evidence type="ECO:0000256" key="4">
    <source>
        <dbReference type="ARBA" id="ARBA00022777"/>
    </source>
</evidence>
<dbReference type="Gene3D" id="1.10.510.10">
    <property type="entry name" value="Transferase(Phosphotransferase) domain 1"/>
    <property type="match status" value="3"/>
</dbReference>
<dbReference type="InterPro" id="IPR001245">
    <property type="entry name" value="Ser-Thr/Tyr_kinase_cat_dom"/>
</dbReference>
<dbReference type="Pfam" id="PF00069">
    <property type="entry name" value="Pkinase"/>
    <property type="match status" value="1"/>
</dbReference>
<dbReference type="EMBL" id="NBSK02000008">
    <property type="protein sequence ID" value="KAJ0190645.1"/>
    <property type="molecule type" value="Genomic_DNA"/>
</dbReference>
<evidence type="ECO:0000256" key="2">
    <source>
        <dbReference type="ARBA" id="ARBA00022679"/>
    </source>
</evidence>
<keyword evidence="1" id="KW-0723">Serine/threonine-protein kinase</keyword>
<dbReference type="InterPro" id="IPR008271">
    <property type="entry name" value="Ser/Thr_kinase_AS"/>
</dbReference>
<dbReference type="Gene3D" id="3.30.200.20">
    <property type="entry name" value="Phosphorylase Kinase, domain 1"/>
    <property type="match status" value="4"/>
</dbReference>
<organism evidence="9 10">
    <name type="scientific">Lactuca sativa</name>
    <name type="common">Garden lettuce</name>
    <dbReference type="NCBI Taxonomy" id="4236"/>
    <lineage>
        <taxon>Eukaryota</taxon>
        <taxon>Viridiplantae</taxon>
        <taxon>Streptophyta</taxon>
        <taxon>Embryophyta</taxon>
        <taxon>Tracheophyta</taxon>
        <taxon>Spermatophyta</taxon>
        <taxon>Magnoliopsida</taxon>
        <taxon>eudicotyledons</taxon>
        <taxon>Gunneridae</taxon>
        <taxon>Pentapetalae</taxon>
        <taxon>asterids</taxon>
        <taxon>campanulids</taxon>
        <taxon>Asterales</taxon>
        <taxon>Asteraceae</taxon>
        <taxon>Cichorioideae</taxon>
        <taxon>Cichorieae</taxon>
        <taxon>Lactucinae</taxon>
        <taxon>Lactuca</taxon>
    </lineage>
</organism>
<dbReference type="SUPFAM" id="SSF56112">
    <property type="entry name" value="Protein kinase-like (PK-like)"/>
    <property type="match status" value="4"/>
</dbReference>
<evidence type="ECO:0000256" key="5">
    <source>
        <dbReference type="ARBA" id="ARBA00022840"/>
    </source>
</evidence>
<feature type="domain" description="Protein kinase" evidence="8">
    <location>
        <begin position="64"/>
        <end position="352"/>
    </location>
</feature>
<name>A0A9R1WVL4_LACSA</name>
<dbReference type="GO" id="GO:0004674">
    <property type="term" value="F:protein serine/threonine kinase activity"/>
    <property type="evidence" value="ECO:0007669"/>
    <property type="project" value="UniProtKB-KW"/>
</dbReference>
<accession>A0A9R1WVL4</accession>
<dbReference type="FunFam" id="1.10.510.10:FF:000095">
    <property type="entry name" value="protein STRUBBELIG-RECEPTOR FAMILY 8"/>
    <property type="match status" value="1"/>
</dbReference>
<dbReference type="PANTHER" id="PTHR47989:SF62">
    <property type="entry name" value="OS05G0423500 PROTEIN"/>
    <property type="match status" value="1"/>
</dbReference>
<dbReference type="GO" id="GO:0005524">
    <property type="term" value="F:ATP binding"/>
    <property type="evidence" value="ECO:0007669"/>
    <property type="project" value="UniProtKB-UniRule"/>
</dbReference>
<evidence type="ECO:0000256" key="3">
    <source>
        <dbReference type="ARBA" id="ARBA00022741"/>
    </source>
</evidence>
<dbReference type="Pfam" id="PF07714">
    <property type="entry name" value="PK_Tyr_Ser-Thr"/>
    <property type="match status" value="2"/>
</dbReference>
<reference evidence="9 10" key="1">
    <citation type="journal article" date="2017" name="Nat. Commun.">
        <title>Genome assembly with in vitro proximity ligation data and whole-genome triplication in lettuce.</title>
        <authorList>
            <person name="Reyes-Chin-Wo S."/>
            <person name="Wang Z."/>
            <person name="Yang X."/>
            <person name="Kozik A."/>
            <person name="Arikit S."/>
            <person name="Song C."/>
            <person name="Xia L."/>
            <person name="Froenicke L."/>
            <person name="Lavelle D.O."/>
            <person name="Truco M.J."/>
            <person name="Xia R."/>
            <person name="Zhu S."/>
            <person name="Xu C."/>
            <person name="Xu H."/>
            <person name="Xu X."/>
            <person name="Cox K."/>
            <person name="Korf I."/>
            <person name="Meyers B.C."/>
            <person name="Michelmore R.W."/>
        </authorList>
    </citation>
    <scope>NUCLEOTIDE SEQUENCE [LARGE SCALE GENOMIC DNA]</scope>
    <source>
        <strain evidence="10">cv. Salinas</strain>
        <tissue evidence="9">Seedlings</tissue>
    </source>
</reference>
<proteinExistence type="predicted"/>
<dbReference type="PROSITE" id="PS00108">
    <property type="entry name" value="PROTEIN_KINASE_ST"/>
    <property type="match status" value="2"/>
</dbReference>
<keyword evidence="3 6" id="KW-0547">Nucleotide-binding</keyword>
<feature type="binding site" evidence="6">
    <location>
        <position position="874"/>
    </location>
    <ligand>
        <name>ATP</name>
        <dbReference type="ChEBI" id="CHEBI:30616"/>
    </ligand>
</feature>
<dbReference type="InterPro" id="IPR017441">
    <property type="entry name" value="Protein_kinase_ATP_BS"/>
</dbReference>
<evidence type="ECO:0000256" key="7">
    <source>
        <dbReference type="SAM" id="MobiDB-lite"/>
    </source>
</evidence>
<feature type="binding site" evidence="6">
    <location>
        <position position="95"/>
    </location>
    <ligand>
        <name>ATP</name>
        <dbReference type="ChEBI" id="CHEBI:30616"/>
    </ligand>
</feature>
<dbReference type="CDD" id="cd14066">
    <property type="entry name" value="STKc_IRAK"/>
    <property type="match status" value="2"/>
</dbReference>
<evidence type="ECO:0000313" key="10">
    <source>
        <dbReference type="Proteomes" id="UP000235145"/>
    </source>
</evidence>
<dbReference type="Proteomes" id="UP000235145">
    <property type="component" value="Unassembled WGS sequence"/>
</dbReference>
<dbReference type="PANTHER" id="PTHR47989">
    <property type="entry name" value="OS01G0750732 PROTEIN"/>
    <property type="match status" value="1"/>
</dbReference>
<keyword evidence="2" id="KW-0808">Transferase</keyword>
<evidence type="ECO:0000259" key="8">
    <source>
        <dbReference type="PROSITE" id="PS50011"/>
    </source>
</evidence>
<evidence type="ECO:0000256" key="1">
    <source>
        <dbReference type="ARBA" id="ARBA00022527"/>
    </source>
</evidence>
<feature type="domain" description="Protein kinase" evidence="8">
    <location>
        <begin position="497"/>
        <end position="782"/>
    </location>
</feature>
<feature type="domain" description="Protein kinase" evidence="8">
    <location>
        <begin position="843"/>
        <end position="1133"/>
    </location>
</feature>
<feature type="compositionally biased region" description="Basic and acidic residues" evidence="7">
    <location>
        <begin position="1"/>
        <end position="13"/>
    </location>
</feature>
<feature type="region of interest" description="Disordered" evidence="7">
    <location>
        <begin position="763"/>
        <end position="822"/>
    </location>
</feature>
<dbReference type="PROSITE" id="PS00107">
    <property type="entry name" value="PROTEIN_KINASE_ATP"/>
    <property type="match status" value="3"/>
</dbReference>
<dbReference type="FunFam" id="3.30.200.20:FF:000039">
    <property type="entry name" value="receptor-like protein kinase FERONIA"/>
    <property type="match status" value="2"/>
</dbReference>
<feature type="region of interest" description="Disordered" evidence="7">
    <location>
        <begin position="1"/>
        <end position="42"/>
    </location>
</feature>
<sequence>MSDVKQHEEDNGEQKNSSLSSSSDQQSLHEEQHVKKKDSSTSASSDKLCRKFSLAEIKLATNDFDDAFVIGKGGFGKVYKGKIDFGEEGIDVAIKRLNLDSNQGVTEFKAEIEMLSKFHHSHIVSLLGYHEGSDKREMIIVYEYMPNGSLEDHLHKRKVSGSNSSLLTWIQRLQICIGAARGLDYLHSGTSLQSTVIHRDIKSSNILLDENLAAKVSDFGLSRIGPANLVGTTNVYTDQIKGTFGYMDAEYFSTRRLTRKSDVYAFGVVLLEVLCGRPALDFTLDEQQHSLAVWAKSCIKEGKIDQIIDPCLRGQTTPNCLQEFGQIAYECVLARSKDRPTMTKVLARLEFVLASALQKHGGVTIAEKMWSIFSIKTPAVHAKNYRNRRKWSNDKKSKTVIPDKTATTVAEGSSEGKDNSIILVDPTQAAAEGNNDNIMEEPIVTAEEESSDCITTTTVECQGVAIKSNAQPLSCQMGTHKLKIFTFDELRRATRNFRPSAMLGITDGESIYKGWMDRDSYTPSVAGVRIAVTIKIINKDIQRLKEGQAEVEYQGMFSHPNLVKLLGYCSEGGRLFLVHEYIPKRNFLDIIRQGEKPLTWETRIKIATGAAQGLAFLHTTKNNVIFRDLKSSNILLDWANLGLAKLGPVNGESHVSTRVIGTYGYAAPEYIATGHLYVKSEVYNFGVVMLEIITGLRVLDVNRPYSQHNLVDWATPFLRSIKKLRKIMDPRLEQVYPSKGAMKVAELILNCLEEEPIHRPSMEEVVARSPNSQKYPLSHPVLPKQQEEEDDSEQKKSSLLSLSDQQSQNEEQSKRKDSSTSASSDKLCQKFSLAEIKLATNDFDDVFVIGKGGFGKVYKGKIEIGEEGIDVAIKRLNLEHSSQGATEFKAEIEMLSQFRHSHIVSLLGYHEGSDKREMILVYEYMPNGSLDHHLHKIRANGSNSSLLTWIERLNICIGAARGLDYLHTGTSVQSRVIHRDIKSSNILLDENLAAKISDFGLSTIGPANLVGTTNVYTNQIRGTFGYMDAEYFATHRLTRKSDVYAFGVVLLEVLCGRPALDFTLDEQQHSLSVWAKQRIREGKIDRIIDPCLREQTRTKFLKEFGRIAYECVLPRSKDRPTMTKVVARLELVLAWTLQNGLSHIGRSLFIEKAWSLFLIKALNKDHMRATKKLGQSINNKKNGIMMEKHATTFVEGGWQSGDIATVSQQVVLPGNETNILILKIFKLSELQSATQNFSQDMVLGDGDYGKVYKGWLDSVTFAPRKAGDGLAVAIKRSKPDIYRHFREWQTP</sequence>
<keyword evidence="5 6" id="KW-0067">ATP-binding</keyword>
<dbReference type="PROSITE" id="PS50011">
    <property type="entry name" value="PROTEIN_KINASE_DOM"/>
    <property type="match status" value="3"/>
</dbReference>